<name>A0A2B4SNX9_STYPI</name>
<feature type="compositionally biased region" description="Basic and acidic residues" evidence="4">
    <location>
        <begin position="102"/>
        <end position="111"/>
    </location>
</feature>
<dbReference type="OrthoDB" id="10252032at2759"/>
<evidence type="ECO:0000256" key="4">
    <source>
        <dbReference type="SAM" id="MobiDB-lite"/>
    </source>
</evidence>
<dbReference type="GO" id="GO:0030686">
    <property type="term" value="C:90S preribosome"/>
    <property type="evidence" value="ECO:0007669"/>
    <property type="project" value="TreeGrafter"/>
</dbReference>
<feature type="compositionally biased region" description="Basic and acidic residues" evidence="4">
    <location>
        <begin position="83"/>
        <end position="94"/>
    </location>
</feature>
<dbReference type="GO" id="GO:0000447">
    <property type="term" value="P:endonucleolytic cleavage in ITS1 to separate SSU-rRNA from 5.8S rRNA and LSU-rRNA from tricistronic rRNA transcript (SSU-rRNA, 5.8S rRNA, LSU-rRNA)"/>
    <property type="evidence" value="ECO:0007669"/>
    <property type="project" value="TreeGrafter"/>
</dbReference>
<evidence type="ECO:0000256" key="2">
    <source>
        <dbReference type="ARBA" id="ARBA00017294"/>
    </source>
</evidence>
<keyword evidence="7" id="KW-1185">Reference proteome</keyword>
<dbReference type="Proteomes" id="UP000225706">
    <property type="component" value="Unassembled WGS sequence"/>
</dbReference>
<feature type="compositionally biased region" description="Basic and acidic residues" evidence="4">
    <location>
        <begin position="284"/>
        <end position="294"/>
    </location>
</feature>
<feature type="region of interest" description="Disordered" evidence="4">
    <location>
        <begin position="391"/>
        <end position="414"/>
    </location>
</feature>
<reference evidence="7" key="1">
    <citation type="journal article" date="2017" name="bioRxiv">
        <title>Comparative analysis of the genomes of Stylophora pistillata and Acropora digitifera provides evidence for extensive differences between species of corals.</title>
        <authorList>
            <person name="Voolstra C.R."/>
            <person name="Li Y."/>
            <person name="Liew Y.J."/>
            <person name="Baumgarten S."/>
            <person name="Zoccola D."/>
            <person name="Flot J.-F."/>
            <person name="Tambutte S."/>
            <person name="Allemand D."/>
            <person name="Aranda M."/>
        </authorList>
    </citation>
    <scope>NUCLEOTIDE SEQUENCE [LARGE SCALE GENOMIC DNA]</scope>
</reference>
<evidence type="ECO:0000313" key="7">
    <source>
        <dbReference type="Proteomes" id="UP000225706"/>
    </source>
</evidence>
<dbReference type="InterPro" id="IPR024626">
    <property type="entry name" value="Kri1-like_C"/>
</dbReference>
<sequence length="823" mass="98000">MADGMENLKLTVNKDFAKKLHKQKEKAELDQLKRKFGDKEIESESDSSSSESEDENARELTSQKEKDFLTVLSMIKNKDPKIYERDSNFYHEDENSSSSGEISKEQIKPKRPMYLKDFERKELLERGSFKKAIQNNDDDEDADFLKVREKTSEEKMKEEREYVEWLKGQESQTSTKSAMGMQALRHYWMDPNLDEGEQFLRDYILDRNYLEKDSERIPTYDEIVGFDDDEDETEVEKQEEFERKFNFRFEEPDSEFVKTYPRTIQGSVRKTDERRREKRKQRETKKEKEKEQKREEIKRLKNLKRKEIMEKLEKLKEITGNPNVGFKEEDIEGDFDPKKYDEAMQRAFNAEFYEEDENEKPVFEDDLDDIENWDEWEGNYDENVDDEQQEDGMFEPHSEDPNFNMDADYQENGNDLNEFSERKRKGRSRFGRVVAQKKPVFNPDEKTFEEYFDEYYKLDYEDIIGDMPCRFQYRQVVPNDFGLTTEEILSCPDRELNQWVSVKKMSQYRPENEEYHEVKKFRKRGRDLQKKKRILISLAETESSNEVNDKKKKSLDQSLPKKRKTLKHSVDTKGAQNEQTEIRKRTKNSSDKIENTSEKESKDLPGEEISQATQGESNGRNEGESKMTKKQKMRNPKGRRMTFEELKELAKKRPMYKDYHDDYDNHSSEEELFRARSAEAIRTDNDRLRRGRDDSIESLVFRERYDNLPGPRSRTHDRRDDYIQQLHEALDRQEQEIKDLDSKLQDLRGEVRECFSSLEQKLSCFEEKVDFVINLVSSWVNRPPDNRGCRGSCSKHVRTDKCLCRGLKEPHRCCGRIGGVCAC</sequence>
<protein>
    <recommendedName>
        <fullName evidence="2">Protein KRI1 homolog</fullName>
    </recommendedName>
</protein>
<feature type="compositionally biased region" description="Basic and acidic residues" evidence="4">
    <location>
        <begin position="580"/>
        <end position="605"/>
    </location>
</feature>
<feature type="region of interest" description="Disordered" evidence="4">
    <location>
        <begin position="31"/>
        <end position="63"/>
    </location>
</feature>
<organism evidence="6 7">
    <name type="scientific">Stylophora pistillata</name>
    <name type="common">Smooth cauliflower coral</name>
    <dbReference type="NCBI Taxonomy" id="50429"/>
    <lineage>
        <taxon>Eukaryota</taxon>
        <taxon>Metazoa</taxon>
        <taxon>Cnidaria</taxon>
        <taxon>Anthozoa</taxon>
        <taxon>Hexacorallia</taxon>
        <taxon>Scleractinia</taxon>
        <taxon>Astrocoeniina</taxon>
        <taxon>Pocilloporidae</taxon>
        <taxon>Stylophora</taxon>
    </lineage>
</organism>
<comment type="similarity">
    <text evidence="1">Belongs to the KRI1 family.</text>
</comment>
<feature type="compositionally biased region" description="Basic and acidic residues" evidence="4">
    <location>
        <begin position="31"/>
        <end position="42"/>
    </location>
</feature>
<feature type="domain" description="Kri1-like C-terminal" evidence="5">
    <location>
        <begin position="446"/>
        <end position="533"/>
    </location>
</feature>
<feature type="region of interest" description="Disordered" evidence="4">
    <location>
        <begin position="542"/>
        <end position="641"/>
    </location>
</feature>
<feature type="compositionally biased region" description="Basic residues" evidence="4">
    <location>
        <begin position="628"/>
        <end position="640"/>
    </location>
</feature>
<dbReference type="STRING" id="50429.A0A2B4SNX9"/>
<evidence type="ECO:0000256" key="1">
    <source>
        <dbReference type="ARBA" id="ARBA00007473"/>
    </source>
</evidence>
<feature type="coiled-coil region" evidence="3">
    <location>
        <begin position="723"/>
        <end position="750"/>
    </location>
</feature>
<feature type="region of interest" description="Disordered" evidence="4">
    <location>
        <begin position="83"/>
        <end position="111"/>
    </location>
</feature>
<dbReference type="PANTHER" id="PTHR14490:SF5">
    <property type="entry name" value="PROTEIN KRI1 HOMOLOG"/>
    <property type="match status" value="1"/>
</dbReference>
<dbReference type="Pfam" id="PF05178">
    <property type="entry name" value="Kri1"/>
    <property type="match status" value="1"/>
</dbReference>
<feature type="compositionally biased region" description="Acidic residues" evidence="4">
    <location>
        <begin position="43"/>
        <end position="54"/>
    </location>
</feature>
<feature type="region of interest" description="Disordered" evidence="4">
    <location>
        <begin position="260"/>
        <end position="294"/>
    </location>
</feature>
<gene>
    <name evidence="6" type="primary">Kri1</name>
    <name evidence="6" type="ORF">AWC38_SpisGene4391</name>
</gene>
<evidence type="ECO:0000256" key="3">
    <source>
        <dbReference type="SAM" id="Coils"/>
    </source>
</evidence>
<dbReference type="Pfam" id="PF12936">
    <property type="entry name" value="Kri1_C"/>
    <property type="match status" value="1"/>
</dbReference>
<dbReference type="InterPro" id="IPR018034">
    <property type="entry name" value="Kri1"/>
</dbReference>
<dbReference type="GO" id="GO:0005730">
    <property type="term" value="C:nucleolus"/>
    <property type="evidence" value="ECO:0007669"/>
    <property type="project" value="TreeGrafter"/>
</dbReference>
<proteinExistence type="inferred from homology"/>
<evidence type="ECO:0000259" key="5">
    <source>
        <dbReference type="Pfam" id="PF12936"/>
    </source>
</evidence>
<keyword evidence="3" id="KW-0175">Coiled coil</keyword>
<evidence type="ECO:0000313" key="6">
    <source>
        <dbReference type="EMBL" id="PFX30773.1"/>
    </source>
</evidence>
<accession>A0A2B4SNX9</accession>
<dbReference type="PANTHER" id="PTHR14490">
    <property type="entry name" value="ZINC FINGER, ZZ TYPE"/>
    <property type="match status" value="1"/>
</dbReference>
<dbReference type="EMBL" id="LSMT01000045">
    <property type="protein sequence ID" value="PFX30773.1"/>
    <property type="molecule type" value="Genomic_DNA"/>
</dbReference>
<dbReference type="AlphaFoldDB" id="A0A2B4SNX9"/>
<comment type="caution">
    <text evidence="6">The sequence shown here is derived from an EMBL/GenBank/DDBJ whole genome shotgun (WGS) entry which is preliminary data.</text>
</comment>